<dbReference type="PANTHER" id="PTHR15615:SF10">
    <property type="entry name" value="PHO85 CYCLIN-2-RELATED"/>
    <property type="match status" value="1"/>
</dbReference>
<feature type="domain" description="Cyclin N-terminal" evidence="1">
    <location>
        <begin position="60"/>
        <end position="155"/>
    </location>
</feature>
<dbReference type="Pfam" id="PF00134">
    <property type="entry name" value="Cyclin_N"/>
    <property type="match status" value="1"/>
</dbReference>
<accession>A0A8H7U3M7</accession>
<dbReference type="GO" id="GO:0000307">
    <property type="term" value="C:cyclin-dependent protein kinase holoenzyme complex"/>
    <property type="evidence" value="ECO:0007669"/>
    <property type="project" value="TreeGrafter"/>
</dbReference>
<reference evidence="2" key="1">
    <citation type="submission" date="2020-11" db="EMBL/GenBank/DDBJ databases">
        <authorList>
            <person name="Koelle M."/>
            <person name="Horta M.A.C."/>
            <person name="Nowrousian M."/>
            <person name="Ohm R.A."/>
            <person name="Benz P."/>
            <person name="Pilgard A."/>
        </authorList>
    </citation>
    <scope>NUCLEOTIDE SEQUENCE</scope>
    <source>
        <strain evidence="2">FPRL280</strain>
    </source>
</reference>
<dbReference type="InterPro" id="IPR013922">
    <property type="entry name" value="Cyclin_PHO80-like"/>
</dbReference>
<comment type="caution">
    <text evidence="2">The sequence shown here is derived from an EMBL/GenBank/DDBJ whole genome shotgun (WGS) entry which is preliminary data.</text>
</comment>
<dbReference type="AlphaFoldDB" id="A0A8H7U3M7"/>
<proteinExistence type="predicted"/>
<dbReference type="InterPro" id="IPR036915">
    <property type="entry name" value="Cyclin-like_sf"/>
</dbReference>
<evidence type="ECO:0000259" key="1">
    <source>
        <dbReference type="Pfam" id="PF00134"/>
    </source>
</evidence>
<dbReference type="CDD" id="cd20557">
    <property type="entry name" value="CYCLIN_ScPCL1-like"/>
    <property type="match status" value="1"/>
</dbReference>
<dbReference type="GO" id="GO:0005634">
    <property type="term" value="C:nucleus"/>
    <property type="evidence" value="ECO:0007669"/>
    <property type="project" value="TreeGrafter"/>
</dbReference>
<dbReference type="SUPFAM" id="SSF47954">
    <property type="entry name" value="Cyclin-like"/>
    <property type="match status" value="1"/>
</dbReference>
<dbReference type="PANTHER" id="PTHR15615">
    <property type="match status" value="1"/>
</dbReference>
<dbReference type="GO" id="GO:0016538">
    <property type="term" value="F:cyclin-dependent protein serine/threonine kinase regulator activity"/>
    <property type="evidence" value="ECO:0007669"/>
    <property type="project" value="TreeGrafter"/>
</dbReference>
<organism evidence="2 3">
    <name type="scientific">Rhodonia placenta</name>
    <dbReference type="NCBI Taxonomy" id="104341"/>
    <lineage>
        <taxon>Eukaryota</taxon>
        <taxon>Fungi</taxon>
        <taxon>Dikarya</taxon>
        <taxon>Basidiomycota</taxon>
        <taxon>Agaricomycotina</taxon>
        <taxon>Agaricomycetes</taxon>
        <taxon>Polyporales</taxon>
        <taxon>Adustoporiaceae</taxon>
        <taxon>Rhodonia</taxon>
    </lineage>
</organism>
<dbReference type="Gene3D" id="1.10.472.10">
    <property type="entry name" value="Cyclin-like"/>
    <property type="match status" value="1"/>
</dbReference>
<dbReference type="EMBL" id="JADOXO010000040">
    <property type="protein sequence ID" value="KAF9817675.1"/>
    <property type="molecule type" value="Genomic_DNA"/>
</dbReference>
<sequence>MFSCVPSSIDPSSQVTFASRSPFISELLAIPVNWDLIDHVVEAVRYTALNPTRRLKNALFINFVKLIVVKTGIDTANILVALTIIDKACQNIGDMRRDWECEELFIASLILAHKAICDPILRNKHWATSASVFFDLQDINRLERELLDVIKFDLCITEEAILRHFLSLRQYCIEEPSSRYKRSGAGSSRTSLRDAGMSQRHVIPFTGVESPSHVNLVIPIRRSTCSFPGCRGDCSPSLWADSPALITPVNIMPMPADSDSRYLQGMTLPRASIPDRVQHASQYTPAWVDKCSSRQLGPPTELFPAEMEPHRWQPPYGKWDSAMV</sequence>
<evidence type="ECO:0000313" key="2">
    <source>
        <dbReference type="EMBL" id="KAF9817675.1"/>
    </source>
</evidence>
<name>A0A8H7U3M7_9APHY</name>
<dbReference type="InterPro" id="IPR006671">
    <property type="entry name" value="Cyclin_N"/>
</dbReference>
<protein>
    <recommendedName>
        <fullName evidence="1">Cyclin N-terminal domain-containing protein</fullName>
    </recommendedName>
</protein>
<evidence type="ECO:0000313" key="3">
    <source>
        <dbReference type="Proteomes" id="UP000639403"/>
    </source>
</evidence>
<reference evidence="2" key="2">
    <citation type="journal article" name="Front. Microbiol.">
        <title>Degradative Capacity of Two Strains of Rhodonia placenta: From Phenotype to Genotype.</title>
        <authorList>
            <person name="Kolle M."/>
            <person name="Horta M.A.C."/>
            <person name="Nowrousian M."/>
            <person name="Ohm R.A."/>
            <person name="Benz J.P."/>
            <person name="Pilgard A."/>
        </authorList>
    </citation>
    <scope>NUCLEOTIDE SEQUENCE</scope>
    <source>
        <strain evidence="2">FPRL280</strain>
    </source>
</reference>
<dbReference type="Proteomes" id="UP000639403">
    <property type="component" value="Unassembled WGS sequence"/>
</dbReference>
<dbReference type="GO" id="GO:0019901">
    <property type="term" value="F:protein kinase binding"/>
    <property type="evidence" value="ECO:0007669"/>
    <property type="project" value="InterPro"/>
</dbReference>
<gene>
    <name evidence="2" type="ORF">IEO21_03331</name>
</gene>